<organism evidence="11 12">
    <name type="scientific">Bacillus thuringiensis HD-789</name>
    <dbReference type="NCBI Taxonomy" id="1217737"/>
    <lineage>
        <taxon>Bacteria</taxon>
        <taxon>Bacillati</taxon>
        <taxon>Bacillota</taxon>
        <taxon>Bacilli</taxon>
        <taxon>Bacillales</taxon>
        <taxon>Bacillaceae</taxon>
        <taxon>Bacillus</taxon>
        <taxon>Bacillus cereus group</taxon>
    </lineage>
</organism>
<geneLocation type="plasmid" evidence="11 12">
    <name>pBTHD789-3</name>
</geneLocation>
<dbReference type="EMBL" id="CP003766">
    <property type="protein sequence ID" value="AFQ30580.1"/>
    <property type="molecule type" value="Genomic_DNA"/>
</dbReference>
<feature type="transmembrane region" description="Helical" evidence="10">
    <location>
        <begin position="329"/>
        <end position="356"/>
    </location>
</feature>
<feature type="transmembrane region" description="Helical" evidence="10">
    <location>
        <begin position="377"/>
        <end position="394"/>
    </location>
</feature>
<evidence type="ECO:0000256" key="8">
    <source>
        <dbReference type="ARBA" id="ARBA00023315"/>
    </source>
</evidence>
<keyword evidence="8 9" id="KW-0012">Acyltransferase</keyword>
<dbReference type="PANTHER" id="PTHR13285:SF23">
    <property type="entry name" value="TEICHOIC ACID D-ALANYLTRANSFERASE"/>
    <property type="match status" value="1"/>
</dbReference>
<dbReference type="PIRSF" id="PIRSF500217">
    <property type="entry name" value="AlgI"/>
    <property type="match status" value="1"/>
</dbReference>
<evidence type="ECO:0000256" key="10">
    <source>
        <dbReference type="SAM" id="Phobius"/>
    </source>
</evidence>
<dbReference type="GO" id="GO:0042121">
    <property type="term" value="P:alginic acid biosynthetic process"/>
    <property type="evidence" value="ECO:0007669"/>
    <property type="project" value="InterPro"/>
</dbReference>
<feature type="transmembrane region" description="Helical" evidence="10">
    <location>
        <begin position="489"/>
        <end position="513"/>
    </location>
</feature>
<evidence type="ECO:0000256" key="2">
    <source>
        <dbReference type="ARBA" id="ARBA00010323"/>
    </source>
</evidence>
<feature type="transmembrane region" description="Helical" evidence="10">
    <location>
        <begin position="99"/>
        <end position="116"/>
    </location>
</feature>
<evidence type="ECO:0000256" key="9">
    <source>
        <dbReference type="PIRNR" id="PIRNR016636"/>
    </source>
</evidence>
<evidence type="ECO:0000256" key="3">
    <source>
        <dbReference type="ARBA" id="ARBA00022475"/>
    </source>
</evidence>
<evidence type="ECO:0000256" key="5">
    <source>
        <dbReference type="ARBA" id="ARBA00022692"/>
    </source>
</evidence>
<evidence type="ECO:0000256" key="7">
    <source>
        <dbReference type="ARBA" id="ARBA00023136"/>
    </source>
</evidence>
<accession>A0A9W3P7I6</accession>
<evidence type="ECO:0000256" key="4">
    <source>
        <dbReference type="ARBA" id="ARBA00022679"/>
    </source>
</evidence>
<feature type="transmembrane region" description="Helical" evidence="10">
    <location>
        <begin position="455"/>
        <end position="477"/>
    </location>
</feature>
<feature type="transmembrane region" description="Helical" evidence="10">
    <location>
        <begin position="169"/>
        <end position="188"/>
    </location>
</feature>
<evidence type="ECO:0000313" key="12">
    <source>
        <dbReference type="Proteomes" id="UP000005257"/>
    </source>
</evidence>
<keyword evidence="4 9" id="KW-0808">Transferase</keyword>
<reference evidence="11 12" key="1">
    <citation type="journal article" date="2013" name="Genome Announc.">
        <title>Complete Genome Sequence of Bacillus thuringiensis Serovar Israelensis Strain HD-789.</title>
        <authorList>
            <person name="Doggett N.A."/>
            <person name="Stubben C.J."/>
            <person name="Chertkov O."/>
            <person name="Bruce D.C."/>
            <person name="Detter J.C."/>
            <person name="Johnson S.L."/>
            <person name="Han C.S."/>
        </authorList>
    </citation>
    <scope>NUCLEOTIDE SEQUENCE [LARGE SCALE GENOMIC DNA]</scope>
    <source>
        <strain evidence="11 12">HD-789</strain>
    </source>
</reference>
<feature type="transmembrane region" description="Helical" evidence="10">
    <location>
        <begin position="265"/>
        <end position="287"/>
    </location>
</feature>
<feature type="transmembrane region" description="Helical" evidence="10">
    <location>
        <begin position="136"/>
        <end position="157"/>
    </location>
</feature>
<evidence type="ECO:0000256" key="1">
    <source>
        <dbReference type="ARBA" id="ARBA00004651"/>
    </source>
</evidence>
<dbReference type="InterPro" id="IPR004299">
    <property type="entry name" value="MBOAT_fam"/>
</dbReference>
<protein>
    <submittedName>
        <fullName evidence="11">Membrane bound O-acyl transferase MBOAT family protein</fullName>
    </submittedName>
</protein>
<dbReference type="InterPro" id="IPR024194">
    <property type="entry name" value="Ac/AlaTfrase_AlgI/DltB"/>
</dbReference>
<sequence length="515" mass="59681">MTEYITNFRVTTRYYYIGGYGMLFNSYEFMLFFLPIAVIGYFILQKFNQNIAKIFLVGMSLYFYAYFEAKYLLLIGVSLFTNAFIGQQIIKKTNEKNRKVLLTVGLVFNITLLGYFKYSDFFLDNINTIFGTDIPLLKLLLPLGISFITFQKIGFLVDCYKRELTKFNFIDFCLFVTFFPQLIAGPIVHHSKVLPQFQDESKRRLNIENISKGLYIFGIGLTKKVVIADSLAQWADFGFSNVNQLSTIDAWITSLAYTLQLYFDFSGYCDMAIGAALLFNISLPINFFSPYKSLSIQDFWRRWHMTLGRFFTQYVYIPLGGSRKGQVRTYINLFTIFLISGIWHGAGWTFVIWGILHGLAIVLHRLFKNLGGKMPKLFAWVLTMGFVHVTWVFFRATSVEDALTMLNRMFNVNYLHIQTALIQFRPETLEGVSTINNLIYTIANLFPFQITSTHFNFQTILYLAIGMTIVLFTKNSIEKLDSFRPKPTYALALASMFILSLMYLNRVSSFLYFNF</sequence>
<dbReference type="GO" id="GO:0005886">
    <property type="term" value="C:plasma membrane"/>
    <property type="evidence" value="ECO:0007669"/>
    <property type="project" value="UniProtKB-SubCell"/>
</dbReference>
<keyword evidence="11" id="KW-0614">Plasmid</keyword>
<keyword evidence="3 9" id="KW-1003">Cell membrane</keyword>
<dbReference type="Pfam" id="PF03062">
    <property type="entry name" value="MBOAT"/>
    <property type="match status" value="1"/>
</dbReference>
<dbReference type="PANTHER" id="PTHR13285">
    <property type="entry name" value="ACYLTRANSFERASE"/>
    <property type="match status" value="1"/>
</dbReference>
<evidence type="ECO:0000313" key="11">
    <source>
        <dbReference type="EMBL" id="AFQ30580.1"/>
    </source>
</evidence>
<dbReference type="AlphaFoldDB" id="A0A9W3P7I6"/>
<dbReference type="InterPro" id="IPR028362">
    <property type="entry name" value="AlgI"/>
</dbReference>
<gene>
    <name evidence="11" type="ORF">BTF1_32501</name>
</gene>
<dbReference type="GO" id="GO:0016746">
    <property type="term" value="F:acyltransferase activity"/>
    <property type="evidence" value="ECO:0007669"/>
    <property type="project" value="UniProtKB-KW"/>
</dbReference>
<comment type="similarity">
    <text evidence="2 9">Belongs to the membrane-bound acyltransferase family.</text>
</comment>
<comment type="subcellular location">
    <subcellularLocation>
        <location evidence="1">Cell membrane</location>
        <topology evidence="1">Multi-pass membrane protein</topology>
    </subcellularLocation>
</comment>
<dbReference type="KEGG" id="btn:BTF1_32501"/>
<keyword evidence="7 9" id="KW-0472">Membrane</keyword>
<feature type="transmembrane region" description="Helical" evidence="10">
    <location>
        <begin position="20"/>
        <end position="44"/>
    </location>
</feature>
<keyword evidence="5 10" id="KW-0812">Transmembrane</keyword>
<evidence type="ECO:0000256" key="6">
    <source>
        <dbReference type="ARBA" id="ARBA00022989"/>
    </source>
</evidence>
<dbReference type="Proteomes" id="UP000005257">
    <property type="component" value="Plasmid pBTHD789-3"/>
</dbReference>
<name>A0A9W3P7I6_BACTU</name>
<keyword evidence="6 10" id="KW-1133">Transmembrane helix</keyword>
<proteinExistence type="inferred from homology"/>
<dbReference type="InterPro" id="IPR051085">
    <property type="entry name" value="MB_O-acyltransferase"/>
</dbReference>
<dbReference type="PIRSF" id="PIRSF016636">
    <property type="entry name" value="AlgI_DltB"/>
    <property type="match status" value="1"/>
</dbReference>